<dbReference type="RefSeq" id="WP_104710131.1">
    <property type="nucleotide sequence ID" value="NZ_PTRA01000001.1"/>
</dbReference>
<dbReference type="Pfam" id="PF04237">
    <property type="entry name" value="YjbR"/>
    <property type="match status" value="1"/>
</dbReference>
<comment type="caution">
    <text evidence="1">The sequence shown here is derived from an EMBL/GenBank/DDBJ whole genome shotgun (WGS) entry which is preliminary data.</text>
</comment>
<name>A0A2S7IML6_9BACT</name>
<evidence type="ECO:0000313" key="1">
    <source>
        <dbReference type="EMBL" id="PQA58967.1"/>
    </source>
</evidence>
<reference evidence="2" key="1">
    <citation type="submission" date="2018-02" db="EMBL/GenBank/DDBJ databases">
        <title>Genome sequencing of Solimonas sp. HR-BB.</title>
        <authorList>
            <person name="Lee Y."/>
            <person name="Jeon C.O."/>
        </authorList>
    </citation>
    <scope>NUCLEOTIDE SEQUENCE [LARGE SCALE GENOMIC DNA]</scope>
    <source>
        <strain evidence="2">HR-U</strain>
    </source>
</reference>
<dbReference type="AlphaFoldDB" id="A0A2S7IML6"/>
<dbReference type="InterPro" id="IPR058532">
    <property type="entry name" value="YjbR/MT2646/Rv2570-like"/>
</dbReference>
<sequence length="117" mass="13436">MAVRYDTVRSLALEYPHVSEGLAYGTPSLHLGRKLLGRLQEDGQTLVMKLNPEERETYLEQAPDTFFLTDHYRNHPVILVDLTLVQLEDVVLLVEKAWRFLASARQLKAYGQRVGKQ</sequence>
<protein>
    <recommendedName>
        <fullName evidence="3">MmcQ/YjbR family DNA-binding protein</fullName>
    </recommendedName>
</protein>
<proteinExistence type="predicted"/>
<evidence type="ECO:0000313" key="2">
    <source>
        <dbReference type="Proteomes" id="UP000239590"/>
    </source>
</evidence>
<dbReference type="SUPFAM" id="SSF142906">
    <property type="entry name" value="YjbR-like"/>
    <property type="match status" value="1"/>
</dbReference>
<dbReference type="InterPro" id="IPR038056">
    <property type="entry name" value="YjbR-like_sf"/>
</dbReference>
<dbReference type="Proteomes" id="UP000239590">
    <property type="component" value="Unassembled WGS sequence"/>
</dbReference>
<organism evidence="1 2">
    <name type="scientific">Siphonobacter curvatus</name>
    <dbReference type="NCBI Taxonomy" id="2094562"/>
    <lineage>
        <taxon>Bacteria</taxon>
        <taxon>Pseudomonadati</taxon>
        <taxon>Bacteroidota</taxon>
        <taxon>Cytophagia</taxon>
        <taxon>Cytophagales</taxon>
        <taxon>Cytophagaceae</taxon>
        <taxon>Siphonobacter</taxon>
    </lineage>
</organism>
<keyword evidence="2" id="KW-1185">Reference proteome</keyword>
<dbReference type="OrthoDB" id="954305at2"/>
<accession>A0A2S7IML6</accession>
<evidence type="ECO:0008006" key="3">
    <source>
        <dbReference type="Google" id="ProtNLM"/>
    </source>
</evidence>
<gene>
    <name evidence="1" type="ORF">C5O19_04730</name>
</gene>
<dbReference type="EMBL" id="PTRA01000001">
    <property type="protein sequence ID" value="PQA58967.1"/>
    <property type="molecule type" value="Genomic_DNA"/>
</dbReference>